<name>A0A069CV18_WEIOS</name>
<proteinExistence type="predicted"/>
<sequence>MAAAVGKTATVTYTLKSTSGTTLATKTATVTFVAVPVLTLSASTATVNINGTVPTITAKTATGYDGTANSAVTKQVGSNVNTATAGTYTITWQLFATDGVTPLVDASGSNVTATVTVTVQAGPTGSLTLYSVPTILNFMGNLGSNLTSQLQTTQQSVGISDTRSQQSGWTLGVTASTFSQNKLTTAMTYGFNGVALGSGQSGVQINSMNSLPADGSTLVNLVSDSASNATASQNYSININSIGVSPNESTGLRSGNYTSTLTWNLSNMPTTIN</sequence>
<feature type="domain" description="WxL" evidence="1">
    <location>
        <begin position="123"/>
        <end position="269"/>
    </location>
</feature>
<protein>
    <submittedName>
        <fullName evidence="2">Putative PDK repeat-containing protein</fullName>
    </submittedName>
</protein>
<dbReference type="InterPro" id="IPR027994">
    <property type="entry name" value="WxL_dom"/>
</dbReference>
<dbReference type="STRING" id="1329250.WOSG25_130070"/>
<evidence type="ECO:0000259" key="1">
    <source>
        <dbReference type="Pfam" id="PF13731"/>
    </source>
</evidence>
<dbReference type="EMBL" id="DF820496">
    <property type="protein sequence ID" value="GAK31655.1"/>
    <property type="molecule type" value="Genomic_DNA"/>
</dbReference>
<keyword evidence="3" id="KW-1185">Reference proteome</keyword>
<organism evidence="2 3">
    <name type="scientific">Weissella oryzae (strain DSM 25784 / JCM 18191 / LMG 30913 / SG25)</name>
    <dbReference type="NCBI Taxonomy" id="1329250"/>
    <lineage>
        <taxon>Bacteria</taxon>
        <taxon>Bacillati</taxon>
        <taxon>Bacillota</taxon>
        <taxon>Bacilli</taxon>
        <taxon>Lactobacillales</taxon>
        <taxon>Lactobacillaceae</taxon>
        <taxon>Weissella</taxon>
    </lineage>
</organism>
<dbReference type="Proteomes" id="UP000030643">
    <property type="component" value="Unassembled WGS sequence"/>
</dbReference>
<evidence type="ECO:0000313" key="3">
    <source>
        <dbReference type="Proteomes" id="UP000030643"/>
    </source>
</evidence>
<accession>A0A069CV18</accession>
<dbReference type="Pfam" id="PF13731">
    <property type="entry name" value="WxL"/>
    <property type="match status" value="1"/>
</dbReference>
<dbReference type="AlphaFoldDB" id="A0A069CV18"/>
<dbReference type="Gene3D" id="2.60.40.10">
    <property type="entry name" value="Immunoglobulins"/>
    <property type="match status" value="1"/>
</dbReference>
<evidence type="ECO:0000313" key="2">
    <source>
        <dbReference type="EMBL" id="GAK31655.1"/>
    </source>
</evidence>
<reference evidence="3" key="1">
    <citation type="journal article" date="2014" name="Genome Announc.">
        <title>Draft genome sequence of Weissella oryzae SG25T, isolated from fermented rice grains.</title>
        <authorList>
            <person name="Tanizawa Y."/>
            <person name="Fujisawa T."/>
            <person name="Mochizuki T."/>
            <person name="Kaminuma E."/>
            <person name="Suzuki Y."/>
            <person name="Nakamura Y."/>
            <person name="Tohno M."/>
        </authorList>
    </citation>
    <scope>NUCLEOTIDE SEQUENCE [LARGE SCALE GENOMIC DNA]</scope>
    <source>
        <strain evidence="3">DSM 25784 / JCM 18191 / LMG 30913 / SG25</strain>
    </source>
</reference>
<gene>
    <name evidence="2" type="ORF">WOSG25_130070</name>
</gene>
<dbReference type="InterPro" id="IPR013783">
    <property type="entry name" value="Ig-like_fold"/>
</dbReference>